<comment type="PTM">
    <text evidence="10">Stearoylated.</text>
</comment>
<feature type="domain" description="Transferrin receptor-like dimerisation" evidence="13">
    <location>
        <begin position="676"/>
        <end position="788"/>
    </location>
</feature>
<dbReference type="Gene3D" id="3.50.30.30">
    <property type="match status" value="1"/>
</dbReference>
<dbReference type="SUPFAM" id="SSF52025">
    <property type="entry name" value="PA domain"/>
    <property type="match status" value="1"/>
</dbReference>
<evidence type="ECO:0000256" key="3">
    <source>
        <dbReference type="ARBA" id="ARBA00022692"/>
    </source>
</evidence>
<dbReference type="InterPro" id="IPR007365">
    <property type="entry name" value="TFR-like_dimer_dom"/>
</dbReference>
<dbReference type="GO" id="GO:0004998">
    <property type="term" value="F:transferrin receptor activity"/>
    <property type="evidence" value="ECO:0007669"/>
    <property type="project" value="UniProtKB-UniRule"/>
</dbReference>
<evidence type="ECO:0000256" key="6">
    <source>
        <dbReference type="ARBA" id="ARBA00023136"/>
    </source>
</evidence>
<dbReference type="GO" id="GO:0009897">
    <property type="term" value="C:external side of plasma membrane"/>
    <property type="evidence" value="ECO:0007669"/>
    <property type="project" value="TreeGrafter"/>
</dbReference>
<evidence type="ECO:0000256" key="4">
    <source>
        <dbReference type="ARBA" id="ARBA00022968"/>
    </source>
</evidence>
<keyword evidence="10" id="KW-0449">Lipoprotein</keyword>
<comment type="subunit">
    <text evidence="10">Homodimer; disulfide-linked.</text>
</comment>
<dbReference type="Proteomes" id="UP001152803">
    <property type="component" value="Unassembled WGS sequence"/>
</dbReference>
<dbReference type="InterPro" id="IPR036757">
    <property type="entry name" value="TFR-like_dimer_dom_sf"/>
</dbReference>
<keyword evidence="10" id="KW-0254">Endocytosis</keyword>
<gene>
    <name evidence="15" type="ORF">COCON_G00063000</name>
</gene>
<keyword evidence="10" id="KW-0564">Palmitate</keyword>
<reference evidence="15" key="1">
    <citation type="journal article" date="2023" name="Science">
        <title>Genome structures resolve the early diversification of teleost fishes.</title>
        <authorList>
            <person name="Parey E."/>
            <person name="Louis A."/>
            <person name="Montfort J."/>
            <person name="Bouchez O."/>
            <person name="Roques C."/>
            <person name="Iampietro C."/>
            <person name="Lluch J."/>
            <person name="Castinel A."/>
            <person name="Donnadieu C."/>
            <person name="Desvignes T."/>
            <person name="Floi Bucao C."/>
            <person name="Jouanno E."/>
            <person name="Wen M."/>
            <person name="Mejri S."/>
            <person name="Dirks R."/>
            <person name="Jansen H."/>
            <person name="Henkel C."/>
            <person name="Chen W.J."/>
            <person name="Zahm M."/>
            <person name="Cabau C."/>
            <person name="Klopp C."/>
            <person name="Thompson A.W."/>
            <person name="Robinson-Rechavi M."/>
            <person name="Braasch I."/>
            <person name="Lecointre G."/>
            <person name="Bobe J."/>
            <person name="Postlethwait J.H."/>
            <person name="Berthelot C."/>
            <person name="Roest Crollius H."/>
            <person name="Guiguen Y."/>
        </authorList>
    </citation>
    <scope>NUCLEOTIDE SEQUENCE</scope>
    <source>
        <strain evidence="15">Concon-B</strain>
    </source>
</reference>
<keyword evidence="8 10" id="KW-0675">Receptor</keyword>
<keyword evidence="9 10" id="KW-0325">Glycoprotein</keyword>
<keyword evidence="7" id="KW-1015">Disulfide bond</keyword>
<name>A0A9Q1DS25_CONCO</name>
<proteinExistence type="inferred from homology"/>
<dbReference type="FunFam" id="3.50.30.30:FF:000010">
    <property type="entry name" value="Transferrin receptor protein 1"/>
    <property type="match status" value="1"/>
</dbReference>
<evidence type="ECO:0000256" key="8">
    <source>
        <dbReference type="ARBA" id="ARBA00023170"/>
    </source>
</evidence>
<organism evidence="15 16">
    <name type="scientific">Conger conger</name>
    <name type="common">Conger eel</name>
    <name type="synonym">Muraena conger</name>
    <dbReference type="NCBI Taxonomy" id="82655"/>
    <lineage>
        <taxon>Eukaryota</taxon>
        <taxon>Metazoa</taxon>
        <taxon>Chordata</taxon>
        <taxon>Craniata</taxon>
        <taxon>Vertebrata</taxon>
        <taxon>Euteleostomi</taxon>
        <taxon>Actinopterygii</taxon>
        <taxon>Neopterygii</taxon>
        <taxon>Teleostei</taxon>
        <taxon>Anguilliformes</taxon>
        <taxon>Congridae</taxon>
        <taxon>Conger</taxon>
    </lineage>
</organism>
<dbReference type="GO" id="GO:0042470">
    <property type="term" value="C:melanosome"/>
    <property type="evidence" value="ECO:0007669"/>
    <property type="project" value="UniProtKB-SubCell"/>
</dbReference>
<dbReference type="GO" id="GO:0033572">
    <property type="term" value="P:transferrin transport"/>
    <property type="evidence" value="ECO:0007669"/>
    <property type="project" value="UniProtKB-UniRule"/>
</dbReference>
<comment type="function">
    <text evidence="10">Cellular uptake of iron occurs via receptor-mediated endocytosis of ligand-occupied transferrin receptor into specialized endosomes. Endosomal acidification leads to iron release. The apotransferrin-receptor complex is then recycled to the cell surface with a return to neutral pH and the concomitant loss of affinity of apotransferrin for its receptor. Transferrin receptor is necessary for development of erythrocytes and the nervous system. Acts as a lipid sensor that regulates mitochondrial fusion by regulating activation of the JNK pathway.</text>
</comment>
<keyword evidence="5 10" id="KW-1133">Transmembrane helix</keyword>
<dbReference type="Pfam" id="PF02225">
    <property type="entry name" value="PA"/>
    <property type="match status" value="1"/>
</dbReference>
<dbReference type="InterPro" id="IPR039373">
    <property type="entry name" value="Peptidase_M28B"/>
</dbReference>
<evidence type="ECO:0000256" key="7">
    <source>
        <dbReference type="ARBA" id="ARBA00023157"/>
    </source>
</evidence>
<dbReference type="FunFam" id="3.40.630.10:FF:000065">
    <property type="entry name" value="Transferrin receptor 1b"/>
    <property type="match status" value="1"/>
</dbReference>
<evidence type="ECO:0000256" key="10">
    <source>
        <dbReference type="RuleBase" id="RU367157"/>
    </source>
</evidence>
<dbReference type="GO" id="GO:0031623">
    <property type="term" value="P:receptor internalization"/>
    <property type="evidence" value="ECO:0007669"/>
    <property type="project" value="UniProtKB-UniRule"/>
</dbReference>
<accession>A0A9Q1DS25</accession>
<keyword evidence="2 10" id="KW-1003">Cell membrane</keyword>
<dbReference type="SUPFAM" id="SSF53187">
    <property type="entry name" value="Zn-dependent exopeptidases"/>
    <property type="match status" value="1"/>
</dbReference>
<comment type="subcellular location">
    <subcellularLocation>
        <location evidence="10">Cell membrane</location>
        <topology evidence="10">Single-pass type II membrane protein</topology>
    </subcellularLocation>
    <subcellularLocation>
        <location evidence="10">Melanosome</location>
    </subcellularLocation>
</comment>
<dbReference type="PANTHER" id="PTHR10404:SF26">
    <property type="entry name" value="TRANSFERRIN RECEPTOR PROTEIN 1"/>
    <property type="match status" value="1"/>
</dbReference>
<dbReference type="CDD" id="cd09848">
    <property type="entry name" value="M28_TfR"/>
    <property type="match status" value="1"/>
</dbReference>
<evidence type="ECO:0000259" key="12">
    <source>
        <dbReference type="Pfam" id="PF02225"/>
    </source>
</evidence>
<keyword evidence="4" id="KW-0735">Signal-anchor</keyword>
<keyword evidence="3 10" id="KW-0812">Transmembrane</keyword>
<protein>
    <recommendedName>
        <fullName evidence="10">Transferrin receptor protein 1</fullName>
    </recommendedName>
</protein>
<evidence type="ECO:0000259" key="14">
    <source>
        <dbReference type="Pfam" id="PF04389"/>
    </source>
</evidence>
<keyword evidence="6 10" id="KW-0472">Membrane</keyword>
<comment type="similarity">
    <text evidence="1 10">Belongs to the peptidase M28 family. M28B subfamily.</text>
</comment>
<evidence type="ECO:0000259" key="13">
    <source>
        <dbReference type="Pfam" id="PF04253"/>
    </source>
</evidence>
<feature type="region of interest" description="Disordered" evidence="11">
    <location>
        <begin position="50"/>
        <end position="84"/>
    </location>
</feature>
<evidence type="ECO:0000256" key="11">
    <source>
        <dbReference type="SAM" id="MobiDB-lite"/>
    </source>
</evidence>
<keyword evidence="16" id="KW-1185">Reference proteome</keyword>
<dbReference type="InterPro" id="IPR007484">
    <property type="entry name" value="Peptidase_M28"/>
</dbReference>
<dbReference type="InterPro" id="IPR046450">
    <property type="entry name" value="PA_dom_sf"/>
</dbReference>
<dbReference type="Gene3D" id="3.40.630.10">
    <property type="entry name" value="Zn peptidases"/>
    <property type="match status" value="1"/>
</dbReference>
<evidence type="ECO:0000313" key="15">
    <source>
        <dbReference type="EMBL" id="KAJ8279234.1"/>
    </source>
</evidence>
<dbReference type="Gene3D" id="1.20.930.40">
    <property type="entry name" value="Transferrin receptor-like, dimerisation domain"/>
    <property type="match status" value="1"/>
</dbReference>
<dbReference type="GO" id="GO:0006879">
    <property type="term" value="P:intracellular iron ion homeostasis"/>
    <property type="evidence" value="ECO:0007669"/>
    <property type="project" value="UniProtKB-UniRule"/>
</dbReference>
<dbReference type="AlphaFoldDB" id="A0A9Q1DS25"/>
<dbReference type="Pfam" id="PF04389">
    <property type="entry name" value="Peptidase_M28"/>
    <property type="match status" value="1"/>
</dbReference>
<evidence type="ECO:0000256" key="9">
    <source>
        <dbReference type="ARBA" id="ARBA00023180"/>
    </source>
</evidence>
<dbReference type="EMBL" id="JAFJMO010000004">
    <property type="protein sequence ID" value="KAJ8279234.1"/>
    <property type="molecule type" value="Genomic_DNA"/>
</dbReference>
<feature type="domain" description="PA" evidence="12">
    <location>
        <begin position="242"/>
        <end position="307"/>
    </location>
</feature>
<dbReference type="SUPFAM" id="SSF47672">
    <property type="entry name" value="Transferrin receptor-like dimerisation domain"/>
    <property type="match status" value="1"/>
</dbReference>
<dbReference type="FunFam" id="1.20.930.40:FF:000002">
    <property type="entry name" value="Transferrin receptor protein 1"/>
    <property type="match status" value="1"/>
</dbReference>
<evidence type="ECO:0000256" key="1">
    <source>
        <dbReference type="ARBA" id="ARBA00005634"/>
    </source>
</evidence>
<comment type="caution">
    <text evidence="15">The sequence shown here is derived from an EMBL/GenBank/DDBJ whole genome shotgun (WGS) entry which is preliminary data.</text>
</comment>
<dbReference type="InterPro" id="IPR003137">
    <property type="entry name" value="PA_domain"/>
</dbReference>
<evidence type="ECO:0000256" key="2">
    <source>
        <dbReference type="ARBA" id="ARBA00022475"/>
    </source>
</evidence>
<evidence type="ECO:0000313" key="16">
    <source>
        <dbReference type="Proteomes" id="UP001152803"/>
    </source>
</evidence>
<feature type="compositionally biased region" description="Polar residues" evidence="11">
    <location>
        <begin position="70"/>
        <end position="82"/>
    </location>
</feature>
<dbReference type="OrthoDB" id="5841748at2759"/>
<dbReference type="Pfam" id="PF04253">
    <property type="entry name" value="TFR_dimer"/>
    <property type="match status" value="1"/>
</dbReference>
<dbReference type="PANTHER" id="PTHR10404">
    <property type="entry name" value="N-ACETYLATED-ALPHA-LINKED ACIDIC DIPEPTIDASE"/>
    <property type="match status" value="1"/>
</dbReference>
<evidence type="ECO:0000256" key="5">
    <source>
        <dbReference type="ARBA" id="ARBA00022989"/>
    </source>
</evidence>
<sequence length="799" mass="88017">MVWGGTADSATKELAAMESTMGQARSAISKILCGEERSYTRFNLAQNMEGDNSQVEMKLSTDGDEEAPNSAAQNHAQNTYSRQPKRPSKNLAFIVIGIFLIFIIGFLIGYLTNYRQEADSDHCTPVTTEASTWEGPKEEVVPELDWSDIRSLLQDRLTAERFSSRLSDLSQSNHEAGSEGDELLANIVHQAFETYDMSPWNDEHFVKIQIPPSDSSNEVLFGEEQIGIPKGYLSYSATGTKEGRVVYVHYGELGDFENVTGTGIDLTGAVVLLRAGKISFAEKVANAAKLKAAAVLIYPDPADYTFEPSTELYGHVHLGSGDPYTPGFPSFNHTQFPPVKSSGLPEILAQTITANMAAKIVRKMGGLNAPSSWSEGSFVSMYKLGGENDTITVRVNNVLTERRIHNVFGAIKGFMDSDRYVVIGAQRDSWGPGYAKSTVGTSILLELAHAISDMVKNGDFRPRRSIVFASWSAGEYGSVGATEWLEGYLTSLGLKAFSYINLDGALTGHQTFKAAASPLLYKLVQNTMREMKSPIGEKPGEKSLYEQVAGSDWEQAVMVPMQQDDSAYPFLAFSGIPSVSFRFADLRGSGEYPYFGTVLDTKEKLDYATDHRTAQLAASAAQFAGQMALRLVHDHLLRLDVDRYVRHFRLFVAKVNRRVYQLKQSGGVSGTQMEALSVEWLKSAVGSYSRAATDLAVDIQNSDLSDVEMCRTINDRIMRVEANLLSPYVSPKDTPFRHIKFGSGSHTMEALLDHLNAIRERSPDSDTDLFRNQFALATWTIQSCANNLAGDVWAMNNEI</sequence>
<feature type="transmembrane region" description="Helical" evidence="10">
    <location>
        <begin position="91"/>
        <end position="111"/>
    </location>
</feature>
<feature type="domain" description="Peptidase M28" evidence="14">
    <location>
        <begin position="406"/>
        <end position="619"/>
    </location>
</feature>